<dbReference type="OrthoDB" id="409543at2759"/>
<sequence>MLCRPRRVIYILVALLLLYLLIAYEPVPLPVLARAPKKVTYDARPTYEYLSLYRQKADLKFEATVDEKLRSLEREIIKGLPNNQTRDTLVTNLTIWQLTNKKTAAELAAFADQWRDNNKDWIYQLFTGTPGGLYEHFESVPEIANVNFTSKTVQDDLTRYLLLWFHGGFYASVETWNRLALRDCSPIATVLQHHKNTGLMIGVDRDEPYLSDATLKDWQWARGTGFGQTAMWAAVRFDPIIRKAIVRTISHAWTHEDMEKGTWREKYTAKVEGAIMEKLKARVDYSGEISGNGMLTDIILETLSATLKKDHKLRDPDAGLEKRVTWRKFWKLREVLWIEGDQLEEGSKDDIRGLTVLPINVWGSGKSHSRSGAFDSEEACINHSPNWRPPKDLKKKIFG</sequence>
<organism evidence="1 2">
    <name type="scientific">Rhynchosporium agropyri</name>
    <dbReference type="NCBI Taxonomy" id="914238"/>
    <lineage>
        <taxon>Eukaryota</taxon>
        <taxon>Fungi</taxon>
        <taxon>Dikarya</taxon>
        <taxon>Ascomycota</taxon>
        <taxon>Pezizomycotina</taxon>
        <taxon>Leotiomycetes</taxon>
        <taxon>Helotiales</taxon>
        <taxon>Ploettnerulaceae</taxon>
        <taxon>Rhynchosporium</taxon>
    </lineage>
</organism>
<dbReference type="InterPro" id="IPR039367">
    <property type="entry name" value="Och1-like"/>
</dbReference>
<proteinExistence type="predicted"/>
<protein>
    <submittedName>
        <fullName evidence="1">Uncharacterized protein</fullName>
    </submittedName>
</protein>
<accession>A0A1E1KXQ7</accession>
<gene>
    <name evidence="1" type="ORF">RAG0_09914</name>
</gene>
<name>A0A1E1KXQ7_9HELO</name>
<keyword evidence="2" id="KW-1185">Reference proteome</keyword>
<evidence type="ECO:0000313" key="2">
    <source>
        <dbReference type="Proteomes" id="UP000178912"/>
    </source>
</evidence>
<dbReference type="Proteomes" id="UP000178912">
    <property type="component" value="Unassembled WGS sequence"/>
</dbReference>
<dbReference type="PANTHER" id="PTHR31834">
    <property type="entry name" value="INITIATION-SPECIFIC ALPHA-1,6-MANNOSYLTRANSFERASE"/>
    <property type="match status" value="1"/>
</dbReference>
<dbReference type="EMBL" id="FJUX01000059">
    <property type="protein sequence ID" value="CZT03017.1"/>
    <property type="molecule type" value="Genomic_DNA"/>
</dbReference>
<dbReference type="AlphaFoldDB" id="A0A1E1KXQ7"/>
<reference evidence="2" key="1">
    <citation type="submission" date="2016-03" db="EMBL/GenBank/DDBJ databases">
        <authorList>
            <person name="Guldener U."/>
        </authorList>
    </citation>
    <scope>NUCLEOTIDE SEQUENCE [LARGE SCALE GENOMIC DNA]</scope>
    <source>
        <strain evidence="2">04CH-RAC-A.6.1</strain>
    </source>
</reference>
<dbReference type="GO" id="GO:0000136">
    <property type="term" value="C:mannan polymerase complex"/>
    <property type="evidence" value="ECO:0007669"/>
    <property type="project" value="TreeGrafter"/>
</dbReference>
<dbReference type="PANTHER" id="PTHR31834:SF9">
    <property type="entry name" value="INITIATION-SPECIFIC ALPHA-1,6-MANNOSYLTRANSFERASE"/>
    <property type="match status" value="1"/>
</dbReference>
<dbReference type="GO" id="GO:0006487">
    <property type="term" value="P:protein N-linked glycosylation"/>
    <property type="evidence" value="ECO:0007669"/>
    <property type="project" value="TreeGrafter"/>
</dbReference>
<dbReference type="GO" id="GO:0000009">
    <property type="term" value="F:alpha-1,6-mannosyltransferase activity"/>
    <property type="evidence" value="ECO:0007669"/>
    <property type="project" value="InterPro"/>
</dbReference>
<evidence type="ECO:0000313" key="1">
    <source>
        <dbReference type="EMBL" id="CZT03017.1"/>
    </source>
</evidence>